<keyword evidence="2 5" id="KW-0689">Ribosomal protein</keyword>
<accession>A0A2G2VXF5</accession>
<dbReference type="InterPro" id="IPR029472">
    <property type="entry name" value="Copia-like_N"/>
</dbReference>
<dbReference type="GO" id="GO:1990904">
    <property type="term" value="C:ribonucleoprotein complex"/>
    <property type="evidence" value="ECO:0007669"/>
    <property type="project" value="UniProtKB-KW"/>
</dbReference>
<comment type="similarity">
    <text evidence="1">Belongs to the universal ribosomal protein uL23 family.</text>
</comment>
<dbReference type="SUPFAM" id="SSF54189">
    <property type="entry name" value="Ribosomal proteins S24e, L23 and L15e"/>
    <property type="match status" value="1"/>
</dbReference>
<sequence length="318" mass="35627">MDTPVSVLVPIQLKGLKNYGLWKRSLKLALQAKRKLGFVVGDGKKEDYQKELHEHWETCNEVVLSWIINTVSKDLIISYPRNGTRNYYTTNYAGAHGECAMPHSSDAGRNNGNETSFTEDQYRQILGLLSNENAGPQMNLETNRIDMVDILDSSIELKSKGKDQQLLLLSGKLVNFLLVFRICTYPNCSYRTLKKDRNPKNPCVSAPGRNKLDQYAILKYPLTTESAMKKIEDNNTLVFIVDLKADKKKIKDAVKKMSSTMSDHEHESLHYPKHVDNDAYDAVGAANNEVAIDDKVAAEGVANNEVIDDEVAADSSTK</sequence>
<keyword evidence="3" id="KW-0687">Ribonucleoprotein</keyword>
<reference evidence="5 6" key="1">
    <citation type="journal article" date="2017" name="Genome Biol.">
        <title>New reference genome sequences of hot pepper reveal the massive evolution of plant disease-resistance genes by retroduplication.</title>
        <authorList>
            <person name="Kim S."/>
            <person name="Park J."/>
            <person name="Yeom S.I."/>
            <person name="Kim Y.M."/>
            <person name="Seo E."/>
            <person name="Kim K.T."/>
            <person name="Kim M.S."/>
            <person name="Lee J.M."/>
            <person name="Cheong K."/>
            <person name="Shin H.S."/>
            <person name="Kim S.B."/>
            <person name="Han K."/>
            <person name="Lee J."/>
            <person name="Park M."/>
            <person name="Lee H.A."/>
            <person name="Lee H.Y."/>
            <person name="Lee Y."/>
            <person name="Oh S."/>
            <person name="Lee J.H."/>
            <person name="Choi E."/>
            <person name="Choi E."/>
            <person name="Lee S.E."/>
            <person name="Jeon J."/>
            <person name="Kim H."/>
            <person name="Choi G."/>
            <person name="Song H."/>
            <person name="Lee J."/>
            <person name="Lee S.C."/>
            <person name="Kwon J.K."/>
            <person name="Lee H.Y."/>
            <person name="Koo N."/>
            <person name="Hong Y."/>
            <person name="Kim R.W."/>
            <person name="Kang W.H."/>
            <person name="Huh J.H."/>
            <person name="Kang B.C."/>
            <person name="Yang T.J."/>
            <person name="Lee Y.H."/>
            <person name="Bennetzen J.L."/>
            <person name="Choi D."/>
        </authorList>
    </citation>
    <scope>NUCLEOTIDE SEQUENCE [LARGE SCALE GENOMIC DNA]</scope>
    <source>
        <strain evidence="6">cv. PBC81</strain>
    </source>
</reference>
<dbReference type="PANTHER" id="PTHR11620">
    <property type="entry name" value="60S RIBOSOMAL PROTEIN L23A"/>
    <property type="match status" value="1"/>
</dbReference>
<keyword evidence="6" id="KW-1185">Reference proteome</keyword>
<dbReference type="GO" id="GO:0005840">
    <property type="term" value="C:ribosome"/>
    <property type="evidence" value="ECO:0007669"/>
    <property type="project" value="UniProtKB-KW"/>
</dbReference>
<organism evidence="5 6">
    <name type="scientific">Capsicum baccatum</name>
    <name type="common">Peruvian pepper</name>
    <dbReference type="NCBI Taxonomy" id="33114"/>
    <lineage>
        <taxon>Eukaryota</taxon>
        <taxon>Viridiplantae</taxon>
        <taxon>Streptophyta</taxon>
        <taxon>Embryophyta</taxon>
        <taxon>Tracheophyta</taxon>
        <taxon>Spermatophyta</taxon>
        <taxon>Magnoliopsida</taxon>
        <taxon>eudicotyledons</taxon>
        <taxon>Gunneridae</taxon>
        <taxon>Pentapetalae</taxon>
        <taxon>asterids</taxon>
        <taxon>lamiids</taxon>
        <taxon>Solanales</taxon>
        <taxon>Solanaceae</taxon>
        <taxon>Solanoideae</taxon>
        <taxon>Capsiceae</taxon>
        <taxon>Capsicum</taxon>
    </lineage>
</organism>
<dbReference type="InterPro" id="IPR012677">
    <property type="entry name" value="Nucleotide-bd_a/b_plait_sf"/>
</dbReference>
<gene>
    <name evidence="5" type="ORF">CQW23_21239</name>
</gene>
<reference evidence="6" key="2">
    <citation type="journal article" date="2017" name="J. Anim. Genet.">
        <title>Multiple reference genome sequences of hot pepper reveal the massive evolution of plant disease resistance genes by retroduplication.</title>
        <authorList>
            <person name="Kim S."/>
            <person name="Park J."/>
            <person name="Yeom S.-I."/>
            <person name="Kim Y.-M."/>
            <person name="Seo E."/>
            <person name="Kim K.-T."/>
            <person name="Kim M.-S."/>
            <person name="Lee J.M."/>
            <person name="Cheong K."/>
            <person name="Shin H.-S."/>
            <person name="Kim S.-B."/>
            <person name="Han K."/>
            <person name="Lee J."/>
            <person name="Park M."/>
            <person name="Lee H.-A."/>
            <person name="Lee H.-Y."/>
            <person name="Lee Y."/>
            <person name="Oh S."/>
            <person name="Lee J.H."/>
            <person name="Choi E."/>
            <person name="Choi E."/>
            <person name="Lee S.E."/>
            <person name="Jeon J."/>
            <person name="Kim H."/>
            <person name="Choi G."/>
            <person name="Song H."/>
            <person name="Lee J."/>
            <person name="Lee S.-C."/>
            <person name="Kwon J.-K."/>
            <person name="Lee H.-Y."/>
            <person name="Koo N."/>
            <person name="Hong Y."/>
            <person name="Kim R.W."/>
            <person name="Kang W.-H."/>
            <person name="Huh J.H."/>
            <person name="Kang B.-C."/>
            <person name="Yang T.-J."/>
            <person name="Lee Y.-H."/>
            <person name="Bennetzen J.L."/>
            <person name="Choi D."/>
        </authorList>
    </citation>
    <scope>NUCLEOTIDE SEQUENCE [LARGE SCALE GENOMIC DNA]</scope>
    <source>
        <strain evidence="6">cv. PBC81</strain>
    </source>
</reference>
<dbReference type="InterPro" id="IPR012678">
    <property type="entry name" value="Ribosomal_uL23/eL15/eS24_sf"/>
</dbReference>
<dbReference type="EMBL" id="MLFT02000009">
    <property type="protein sequence ID" value="PHT37666.1"/>
    <property type="molecule type" value="Genomic_DNA"/>
</dbReference>
<dbReference type="OrthoDB" id="1270753at2759"/>
<evidence type="ECO:0000256" key="1">
    <source>
        <dbReference type="ARBA" id="ARBA00006700"/>
    </source>
</evidence>
<dbReference type="Gene3D" id="3.30.70.330">
    <property type="match status" value="1"/>
</dbReference>
<evidence type="ECO:0000313" key="5">
    <source>
        <dbReference type="EMBL" id="PHT37666.1"/>
    </source>
</evidence>
<evidence type="ECO:0000259" key="4">
    <source>
        <dbReference type="Pfam" id="PF14244"/>
    </source>
</evidence>
<dbReference type="GO" id="GO:0003735">
    <property type="term" value="F:structural constituent of ribosome"/>
    <property type="evidence" value="ECO:0007669"/>
    <property type="project" value="InterPro"/>
</dbReference>
<name>A0A2G2VXF5_CAPBA</name>
<proteinExistence type="inferred from homology"/>
<dbReference type="STRING" id="33114.A0A2G2VXF5"/>
<dbReference type="AlphaFoldDB" id="A0A2G2VXF5"/>
<dbReference type="InterPro" id="IPR013025">
    <property type="entry name" value="Ribosomal_uL23-like"/>
</dbReference>
<evidence type="ECO:0000256" key="3">
    <source>
        <dbReference type="ARBA" id="ARBA00023274"/>
    </source>
</evidence>
<dbReference type="GO" id="GO:0003729">
    <property type="term" value="F:mRNA binding"/>
    <property type="evidence" value="ECO:0007669"/>
    <property type="project" value="UniProtKB-ARBA"/>
</dbReference>
<evidence type="ECO:0000256" key="2">
    <source>
        <dbReference type="ARBA" id="ARBA00022980"/>
    </source>
</evidence>
<dbReference type="Proteomes" id="UP000224567">
    <property type="component" value="Unassembled WGS sequence"/>
</dbReference>
<evidence type="ECO:0000313" key="6">
    <source>
        <dbReference type="Proteomes" id="UP000224567"/>
    </source>
</evidence>
<dbReference type="GO" id="GO:0006412">
    <property type="term" value="P:translation"/>
    <property type="evidence" value="ECO:0007669"/>
    <property type="project" value="InterPro"/>
</dbReference>
<comment type="caution">
    <text evidence="5">The sequence shown here is derived from an EMBL/GenBank/DDBJ whole genome shotgun (WGS) entry which is preliminary data.</text>
</comment>
<protein>
    <submittedName>
        <fullName evidence="5">60S ribosomal protein L23a</fullName>
    </submittedName>
</protein>
<dbReference type="Pfam" id="PF14244">
    <property type="entry name" value="Retrotran_gag_3"/>
    <property type="match status" value="1"/>
</dbReference>
<feature type="domain" description="Retrotransposon Copia-like N-terminal" evidence="4">
    <location>
        <begin position="2"/>
        <end position="41"/>
    </location>
</feature>